<dbReference type="Pfam" id="PF13630">
    <property type="entry name" value="SdpI"/>
    <property type="match status" value="1"/>
</dbReference>
<organism evidence="3 4">
    <name type="scientific">Sphingomonas sanguinis</name>
    <dbReference type="NCBI Taxonomy" id="33051"/>
    <lineage>
        <taxon>Bacteria</taxon>
        <taxon>Pseudomonadati</taxon>
        <taxon>Pseudomonadota</taxon>
        <taxon>Alphaproteobacteria</taxon>
        <taxon>Sphingomonadales</taxon>
        <taxon>Sphingomonadaceae</taxon>
        <taxon>Sphingomonas</taxon>
    </lineage>
</organism>
<dbReference type="InterPro" id="IPR025962">
    <property type="entry name" value="SdpI/YhfL"/>
</dbReference>
<dbReference type="AlphaFoldDB" id="A0A147HTA5"/>
<keyword evidence="1" id="KW-1133">Transmembrane helix</keyword>
<feature type="transmembrane region" description="Helical" evidence="1">
    <location>
        <begin position="190"/>
        <end position="210"/>
    </location>
</feature>
<dbReference type="EMBL" id="LDTD01000130">
    <property type="protein sequence ID" value="KTT68067.1"/>
    <property type="molecule type" value="Genomic_DNA"/>
</dbReference>
<accession>A0A147HTA5</accession>
<proteinExistence type="predicted"/>
<dbReference type="InterPro" id="IPR012867">
    <property type="entry name" value="DUF1648"/>
</dbReference>
<dbReference type="Proteomes" id="UP000072867">
    <property type="component" value="Unassembled WGS sequence"/>
</dbReference>
<reference evidence="3 4" key="1">
    <citation type="journal article" date="2016" name="Front. Microbiol.">
        <title>Genomic Resource of Rice Seed Associated Bacteria.</title>
        <authorList>
            <person name="Midha S."/>
            <person name="Bansal K."/>
            <person name="Sharma S."/>
            <person name="Kumar N."/>
            <person name="Patil P.P."/>
            <person name="Chaudhry V."/>
            <person name="Patil P.B."/>
        </authorList>
    </citation>
    <scope>NUCLEOTIDE SEQUENCE [LARGE SCALE GENOMIC DNA]</scope>
    <source>
        <strain evidence="3 4">NS319</strain>
    </source>
</reference>
<dbReference type="PATRIC" id="fig|33051.3.peg.632"/>
<dbReference type="PANTHER" id="PTHR37810">
    <property type="entry name" value="IMMUNITY PROTEIN SDPI"/>
    <property type="match status" value="1"/>
</dbReference>
<keyword evidence="1" id="KW-0812">Transmembrane</keyword>
<gene>
    <name evidence="3" type="ORF">NS319_15665</name>
</gene>
<feature type="transmembrane region" description="Helical" evidence="1">
    <location>
        <begin position="50"/>
        <end position="71"/>
    </location>
</feature>
<feature type="domain" description="DUF1648" evidence="2">
    <location>
        <begin position="13"/>
        <end position="60"/>
    </location>
</feature>
<keyword evidence="1" id="KW-0472">Membrane</keyword>
<feature type="transmembrane region" description="Helical" evidence="1">
    <location>
        <begin position="91"/>
        <end position="111"/>
    </location>
</feature>
<dbReference type="PANTHER" id="PTHR37810:SF5">
    <property type="entry name" value="IMMUNITY PROTEIN SDPI"/>
    <property type="match status" value="1"/>
</dbReference>
<dbReference type="RefSeq" id="WP_058734439.1">
    <property type="nucleotide sequence ID" value="NZ_LDTD01000130.1"/>
</dbReference>
<feature type="transmembrane region" description="Helical" evidence="1">
    <location>
        <begin position="164"/>
        <end position="184"/>
    </location>
</feature>
<dbReference type="Pfam" id="PF07853">
    <property type="entry name" value="DUF1648"/>
    <property type="match status" value="1"/>
</dbReference>
<evidence type="ECO:0000313" key="4">
    <source>
        <dbReference type="Proteomes" id="UP000072867"/>
    </source>
</evidence>
<dbReference type="PIRSF" id="PIRSF038959">
    <property type="entry name" value="SdpI"/>
    <property type="match status" value="1"/>
</dbReference>
<sequence length="218" mass="23107">MSFRPLIVASALVAGGMALVSAIALSRLPPSTMLPTHWNAAGQADRFAEAGYALFLPVVLTIGVSAIMAALPRIEPLQRNLEGSAALLRTVWAGCLALFIGVEAMVAGPAFGWTPPGSLMLVGLGLFLIAIGNTLPKSRPGFFVGIRTPWAIMDTDNWIATHRFGGWLFAGTGLAIVIVALLPIDAEDRAGIVTTALLSAALTPVLFSYFRWRVTRPR</sequence>
<evidence type="ECO:0000259" key="2">
    <source>
        <dbReference type="Pfam" id="PF07853"/>
    </source>
</evidence>
<evidence type="ECO:0000256" key="1">
    <source>
        <dbReference type="SAM" id="Phobius"/>
    </source>
</evidence>
<protein>
    <recommendedName>
        <fullName evidence="2">DUF1648 domain-containing protein</fullName>
    </recommendedName>
</protein>
<dbReference type="GO" id="GO:0009636">
    <property type="term" value="P:response to toxic substance"/>
    <property type="evidence" value="ECO:0007669"/>
    <property type="project" value="TreeGrafter"/>
</dbReference>
<feature type="transmembrane region" description="Helical" evidence="1">
    <location>
        <begin position="117"/>
        <end position="135"/>
    </location>
</feature>
<name>A0A147HTA5_9SPHN</name>
<dbReference type="STRING" id="33051.SB4_07280"/>
<comment type="caution">
    <text evidence="3">The sequence shown here is derived from an EMBL/GenBank/DDBJ whole genome shotgun (WGS) entry which is preliminary data.</text>
</comment>
<evidence type="ECO:0000313" key="3">
    <source>
        <dbReference type="EMBL" id="KTT68067.1"/>
    </source>
</evidence>
<dbReference type="InterPro" id="IPR026272">
    <property type="entry name" value="SdpI"/>
</dbReference>